<feature type="compositionally biased region" description="Polar residues" evidence="2">
    <location>
        <begin position="1"/>
        <end position="10"/>
    </location>
</feature>
<feature type="compositionally biased region" description="Polar residues" evidence="2">
    <location>
        <begin position="287"/>
        <end position="306"/>
    </location>
</feature>
<protein>
    <recommendedName>
        <fullName evidence="3">C2H2-type domain-containing protein</fullName>
    </recommendedName>
</protein>
<proteinExistence type="predicted"/>
<dbReference type="GeneID" id="85462005"/>
<keyword evidence="1" id="KW-0863">Zinc-finger</keyword>
<dbReference type="RefSeq" id="XP_060427253.1">
    <property type="nucleotide sequence ID" value="XM_060577479.1"/>
</dbReference>
<dbReference type="AlphaFoldDB" id="A0AAJ0AH88"/>
<evidence type="ECO:0000313" key="4">
    <source>
        <dbReference type="EMBL" id="KAK1673250.1"/>
    </source>
</evidence>
<feature type="region of interest" description="Disordered" evidence="2">
    <location>
        <begin position="337"/>
        <end position="361"/>
    </location>
</feature>
<evidence type="ECO:0000256" key="1">
    <source>
        <dbReference type="PROSITE-ProRule" id="PRU00042"/>
    </source>
</evidence>
<dbReference type="SMART" id="SM00355">
    <property type="entry name" value="ZnF_C2H2"/>
    <property type="match status" value="3"/>
</dbReference>
<accession>A0AAJ0AH88</accession>
<dbReference type="InterPro" id="IPR013087">
    <property type="entry name" value="Znf_C2H2_type"/>
</dbReference>
<organism evidence="4 5">
    <name type="scientific">Colletotrichum godetiae</name>
    <dbReference type="NCBI Taxonomy" id="1209918"/>
    <lineage>
        <taxon>Eukaryota</taxon>
        <taxon>Fungi</taxon>
        <taxon>Dikarya</taxon>
        <taxon>Ascomycota</taxon>
        <taxon>Pezizomycotina</taxon>
        <taxon>Sordariomycetes</taxon>
        <taxon>Hypocreomycetidae</taxon>
        <taxon>Glomerellales</taxon>
        <taxon>Glomerellaceae</taxon>
        <taxon>Colletotrichum</taxon>
        <taxon>Colletotrichum acutatum species complex</taxon>
    </lineage>
</organism>
<feature type="region of interest" description="Disordered" evidence="2">
    <location>
        <begin position="266"/>
        <end position="307"/>
    </location>
</feature>
<feature type="region of interest" description="Disordered" evidence="2">
    <location>
        <begin position="1"/>
        <end position="22"/>
    </location>
</feature>
<dbReference type="EMBL" id="JAHMHR010000032">
    <property type="protein sequence ID" value="KAK1673250.1"/>
    <property type="molecule type" value="Genomic_DNA"/>
</dbReference>
<evidence type="ECO:0000256" key="2">
    <source>
        <dbReference type="SAM" id="MobiDB-lite"/>
    </source>
</evidence>
<dbReference type="PROSITE" id="PS50157">
    <property type="entry name" value="ZINC_FINGER_C2H2_2"/>
    <property type="match status" value="1"/>
</dbReference>
<dbReference type="PROSITE" id="PS00028">
    <property type="entry name" value="ZINC_FINGER_C2H2_1"/>
    <property type="match status" value="1"/>
</dbReference>
<feature type="region of interest" description="Disordered" evidence="2">
    <location>
        <begin position="878"/>
        <end position="909"/>
    </location>
</feature>
<feature type="compositionally biased region" description="Basic and acidic residues" evidence="2">
    <location>
        <begin position="266"/>
        <end position="279"/>
    </location>
</feature>
<feature type="compositionally biased region" description="Basic and acidic residues" evidence="2">
    <location>
        <begin position="337"/>
        <end position="346"/>
    </location>
</feature>
<dbReference type="Proteomes" id="UP001224890">
    <property type="component" value="Unassembled WGS sequence"/>
</dbReference>
<keyword evidence="1" id="KW-0479">Metal-binding</keyword>
<comment type="caution">
    <text evidence="4">The sequence shown here is derived from an EMBL/GenBank/DDBJ whole genome shotgun (WGS) entry which is preliminary data.</text>
</comment>
<evidence type="ECO:0000259" key="3">
    <source>
        <dbReference type="PROSITE" id="PS50157"/>
    </source>
</evidence>
<evidence type="ECO:0000313" key="5">
    <source>
        <dbReference type="Proteomes" id="UP001224890"/>
    </source>
</evidence>
<dbReference type="GO" id="GO:0008270">
    <property type="term" value="F:zinc ion binding"/>
    <property type="evidence" value="ECO:0007669"/>
    <property type="project" value="UniProtKB-KW"/>
</dbReference>
<reference evidence="4" key="1">
    <citation type="submission" date="2021-06" db="EMBL/GenBank/DDBJ databases">
        <title>Comparative genomics, transcriptomics and evolutionary studies reveal genomic signatures of adaptation to plant cell wall in hemibiotrophic fungi.</title>
        <authorList>
            <consortium name="DOE Joint Genome Institute"/>
            <person name="Baroncelli R."/>
            <person name="Diaz J.F."/>
            <person name="Benocci T."/>
            <person name="Peng M."/>
            <person name="Battaglia E."/>
            <person name="Haridas S."/>
            <person name="Andreopoulos W."/>
            <person name="Labutti K."/>
            <person name="Pangilinan J."/>
            <person name="Floch G.L."/>
            <person name="Makela M.R."/>
            <person name="Henrissat B."/>
            <person name="Grigoriev I.V."/>
            <person name="Crouch J.A."/>
            <person name="De Vries R.P."/>
            <person name="Sukno S.A."/>
            <person name="Thon M.R."/>
        </authorList>
    </citation>
    <scope>NUCLEOTIDE SEQUENCE</scope>
    <source>
        <strain evidence="4">CBS 193.32</strain>
    </source>
</reference>
<keyword evidence="5" id="KW-1185">Reference proteome</keyword>
<name>A0AAJ0AH88_9PEZI</name>
<gene>
    <name evidence="4" type="ORF">BDP55DRAFT_695535</name>
</gene>
<feature type="domain" description="C2H2-type" evidence="3">
    <location>
        <begin position="182"/>
        <end position="208"/>
    </location>
</feature>
<keyword evidence="1" id="KW-0862">Zinc</keyword>
<sequence length="909" mass="100559">MRTTPQDTFNSPPPRRIRRRSPTHHGALFATAVAPSDADSFASVPPYWTPAEDASFADVYREPSIYSESSWLQSHGISQVDQRSGKPLPISDPFRFNIFQPTSSLAQAPPPPALSTVSSITHSSPSIVSQPSSAGSGVSPTQTDFPYEWPTTKTASTIWSTPGATKRSTDLNGFTGRAQSRFICLGRQCDETFDQEKDLAYHFKTVHTYTCNWAGCEQPSFSSKDGLTWHVKLEHLLICPAPGCTESSFQTKQILESHIRCAHPDAEVNDKGKAKEPLSKSKPLAQIMTTPSSSHETSSVPASSQKKNLEERAIKQILSVTVSKKKCREKLRDVVEKKYRRQRGDKGQTPLAADSPSDLPRPHTSHLINNANFAIVWEHAVLPFLSEFIPKWCGPRHILAATRNKSLGTWQIRITVGDELPSRARKIIIAAHVRDLLPESHRAGVKFLFVKGSIDRLVWARGLSKEMPDEICMAKNPYYFKDPCMGDSIGIEGDADFEESTSTLGPCLVIGGGSYWLANFHPFVEAYQRLASVSVQHPSPSDRGRCIEERHDTLPDTDFALGSLTATSGIDLKTTRISHHPYWEDCDKEPPLVATDWVLIASKTRQANILRRFPSESMPLLKETPVKTTSAVVPGATVFSTGRTSGQQRGEVCEIPDYVSAEMNGTGKATREWFIEEPCPYDDEEGWIRGGIGVEGDSGAAIVDAETNTLVGQLWGRNRYWGSGSRITYFTPIGDLFDDIQERCDQQARPQLPQYRDESECYPVYPTCRQCYDLRTYLDSRRSSRESLRSMIGRNESDHGDMTSIGGTSELATPNDHAFWTRASGVEEVGTSFTSIMSPSAAHPFCFTPQPGTPGIVDVKSPYALTLSAEDLYDDAAFTRTTESGPSKRAAAVPLMRSSSQNAKRQRLH</sequence>